<dbReference type="InterPro" id="IPR025948">
    <property type="entry name" value="HTH-like_dom"/>
</dbReference>
<reference evidence="2 3" key="1">
    <citation type="submission" date="2018-03" db="EMBL/GenBank/DDBJ databases">
        <authorList>
            <person name="Keele B.F."/>
        </authorList>
    </citation>
    <scope>NUCLEOTIDE SEQUENCE [LARGE SCALE GENOMIC DNA]</scope>
    <source>
        <strain evidence="2">ZCTH4_d</strain>
    </source>
</reference>
<name>A0A3E0K691_9BACI</name>
<comment type="caution">
    <text evidence="2">The sequence shown here is derived from an EMBL/GenBank/DDBJ whole genome shotgun (WGS) entry which is preliminary data.</text>
</comment>
<evidence type="ECO:0000313" key="2">
    <source>
        <dbReference type="EMBL" id="REJ29318.1"/>
    </source>
</evidence>
<dbReference type="EMBL" id="QEWE01000014">
    <property type="protein sequence ID" value="REJ29318.1"/>
    <property type="molecule type" value="Genomic_DNA"/>
</dbReference>
<dbReference type="Proteomes" id="UP000257014">
    <property type="component" value="Unassembled WGS sequence"/>
</dbReference>
<evidence type="ECO:0000259" key="1">
    <source>
        <dbReference type="Pfam" id="PF13276"/>
    </source>
</evidence>
<protein>
    <recommendedName>
        <fullName evidence="1">HTH-like domain-containing protein</fullName>
    </recommendedName>
</protein>
<feature type="domain" description="HTH-like" evidence="1">
    <location>
        <begin position="58"/>
        <end position="112"/>
    </location>
</feature>
<dbReference type="RefSeq" id="WP_276642919.1">
    <property type="nucleotide sequence ID" value="NZ_JBAIZG010000049.1"/>
</dbReference>
<accession>A0A3E0K691</accession>
<organism evidence="2 3">
    <name type="scientific">Caldibacillus debilis</name>
    <dbReference type="NCBI Taxonomy" id="301148"/>
    <lineage>
        <taxon>Bacteria</taxon>
        <taxon>Bacillati</taxon>
        <taxon>Bacillota</taxon>
        <taxon>Bacilli</taxon>
        <taxon>Bacillales</taxon>
        <taxon>Bacillaceae</taxon>
        <taxon>Caldibacillus</taxon>
    </lineage>
</organism>
<dbReference type="Pfam" id="PF13276">
    <property type="entry name" value="HTH_21"/>
    <property type="match status" value="1"/>
</dbReference>
<gene>
    <name evidence="2" type="ORF">C6P37_05005</name>
</gene>
<dbReference type="AlphaFoldDB" id="A0A3E0K691"/>
<dbReference type="PANTHER" id="PTHR46889:SF4">
    <property type="entry name" value="TRANSPOSASE INSO FOR INSERTION SEQUENCE ELEMENT IS911B-RELATED"/>
    <property type="match status" value="1"/>
</dbReference>
<dbReference type="InterPro" id="IPR050900">
    <property type="entry name" value="Transposase_IS3/IS150/IS904"/>
</dbReference>
<evidence type="ECO:0000313" key="3">
    <source>
        <dbReference type="Proteomes" id="UP000257014"/>
    </source>
</evidence>
<sequence length="147" mass="17426">MLKKLLAMRKGNGSRTRPQEVHDHFRAGRVLWFDSRSQACFEAANTSGSNDRNTPPKRQLINKIKECHEEVKGICGYRRVQVWLKRKYHINYKRVQRLMKEMGIRAVIRKKRPYYGKKEPYVISANHLNRDLHASRPNEKWLTVTPI</sequence>
<dbReference type="PANTHER" id="PTHR46889">
    <property type="entry name" value="TRANSPOSASE INSF FOR INSERTION SEQUENCE IS3B-RELATED"/>
    <property type="match status" value="1"/>
</dbReference>
<proteinExistence type="predicted"/>